<feature type="region of interest" description="Disordered" evidence="4">
    <location>
        <begin position="683"/>
        <end position="729"/>
    </location>
</feature>
<dbReference type="AlphaFoldDB" id="A0A5C3MSD0"/>
<keyword evidence="3" id="KW-0539">Nucleus</keyword>
<dbReference type="InterPro" id="IPR001138">
    <property type="entry name" value="Zn2Cys6_DnaBD"/>
</dbReference>
<accession>A0A5C3MSD0</accession>
<keyword evidence="5" id="KW-0472">Membrane</keyword>
<dbReference type="InterPro" id="IPR017896">
    <property type="entry name" value="4Fe4S_Fe-S-bd"/>
</dbReference>
<dbReference type="GO" id="GO:0003677">
    <property type="term" value="F:DNA binding"/>
    <property type="evidence" value="ECO:0007669"/>
    <property type="project" value="InterPro"/>
</dbReference>
<comment type="subcellular location">
    <subcellularLocation>
        <location evidence="1">Nucleus</location>
    </subcellularLocation>
</comment>
<evidence type="ECO:0000256" key="5">
    <source>
        <dbReference type="SAM" id="Phobius"/>
    </source>
</evidence>
<sequence>MPPEPSKGSGRRLHRKDALDGHQVREIELKRSRGEISCAECRRLKIKCDKQVPCQSCRRRGCESLCPNDSLTTGQGTRSVLAATEHLHDQITSLTKRVRDLEDALATSHAQASTEPHPLLQQNGDSTSSVETLAMNIDVGSKTPVAEQQLSEFFGTLTVSENGVPRFFGPSGGAESLLRGDDSPVQSGSSTEASDGEATPDSSVVPEVVVRFARFFPFHLDGPVGAIQKMIEAQLPSYERALGLCEAFGDRITWIYRAVAKSQLIDDLLPTVYGKYGDNPSEDCTGPHALALLFTVIAIGTVMEASSSAPNRVEAERYFQLARGSLCLRSILDKPSIATVQTFELLSVYMSMRGDDVVDRESRMESTWSFVTLAAHLSHTLGLHRDGARWGLPPKMVERRRRLFWDIFVFDVWQSLITGRPMACHISSVDCKFPEAEDPAITEAERWQFQFCATCVAEVAAQAVIPATPTYSKIQELGQKVESFPAPPSYESPDPASEPVQENMKLTLLCLLISHSREIILLYIHRSYFIQAILDHPDNPLLSEYNRSFLVTYRAARTILTATRDMFGRYPDIVAPVWYLWSFAFSAAVVFGAVVIKGPHSALAQAAMEELEQAYVLLTKAAPINRRAAEALPILVRLRKKAREAYNTVDKEGPEAISGPSQDDTEDELSIFAGRASRVVSRRRSRSLRGLEKARSSACTTPATSGSYASSAHLTPDRPGNSPAGPSEDMAGHDWAYNYYDAYDGHYLPPPQQPSSFNQPHYGEPSNAFPWVGPHNQGSYQSLQMGHVAPLDISFAQAGPSTAGYGQQPAFPSSAGFAPQTPVFYPGPTADPRANFAQPESAEQSAQDRGARMDQRWTSFVKDNGLLGEIGFL</sequence>
<organism evidence="8 9">
    <name type="scientific">Heliocybe sulcata</name>
    <dbReference type="NCBI Taxonomy" id="5364"/>
    <lineage>
        <taxon>Eukaryota</taxon>
        <taxon>Fungi</taxon>
        <taxon>Dikarya</taxon>
        <taxon>Basidiomycota</taxon>
        <taxon>Agaricomycotina</taxon>
        <taxon>Agaricomycetes</taxon>
        <taxon>Gloeophyllales</taxon>
        <taxon>Gloeophyllaceae</taxon>
        <taxon>Heliocybe</taxon>
    </lineage>
</organism>
<dbReference type="GO" id="GO:0005634">
    <property type="term" value="C:nucleus"/>
    <property type="evidence" value="ECO:0007669"/>
    <property type="project" value="UniProtKB-SubCell"/>
</dbReference>
<feature type="region of interest" description="Disordered" evidence="4">
    <location>
        <begin position="170"/>
        <end position="202"/>
    </location>
</feature>
<dbReference type="CDD" id="cd00067">
    <property type="entry name" value="GAL4"/>
    <property type="match status" value="1"/>
</dbReference>
<dbReference type="PANTHER" id="PTHR31001">
    <property type="entry name" value="UNCHARACTERIZED TRANSCRIPTIONAL REGULATORY PROTEIN"/>
    <property type="match status" value="1"/>
</dbReference>
<dbReference type="PANTHER" id="PTHR31001:SF56">
    <property type="entry name" value="ZN(2)-C6 FUNGAL-TYPE DOMAIN-CONTAINING PROTEIN"/>
    <property type="match status" value="1"/>
</dbReference>
<feature type="region of interest" description="Disordered" evidence="4">
    <location>
        <begin position="647"/>
        <end position="666"/>
    </location>
</feature>
<dbReference type="SMART" id="SM00906">
    <property type="entry name" value="Fungal_trans"/>
    <property type="match status" value="1"/>
</dbReference>
<keyword evidence="2" id="KW-0479">Metal-binding</keyword>
<dbReference type="InterPro" id="IPR036864">
    <property type="entry name" value="Zn2-C6_fun-type_DNA-bd_sf"/>
</dbReference>
<feature type="domain" description="4Fe-4S ferredoxin-type" evidence="7">
    <location>
        <begin position="44"/>
        <end position="76"/>
    </location>
</feature>
<dbReference type="PROSITE" id="PS51379">
    <property type="entry name" value="4FE4S_FER_2"/>
    <property type="match status" value="1"/>
</dbReference>
<dbReference type="InterPro" id="IPR007219">
    <property type="entry name" value="XnlR_reg_dom"/>
</dbReference>
<name>A0A5C3MSD0_9AGAM</name>
<dbReference type="GO" id="GO:0008270">
    <property type="term" value="F:zinc ion binding"/>
    <property type="evidence" value="ECO:0007669"/>
    <property type="project" value="InterPro"/>
</dbReference>
<evidence type="ECO:0000256" key="3">
    <source>
        <dbReference type="ARBA" id="ARBA00023242"/>
    </source>
</evidence>
<feature type="compositionally biased region" description="Polar residues" evidence="4">
    <location>
        <begin position="697"/>
        <end position="713"/>
    </location>
</feature>
<evidence type="ECO:0008006" key="10">
    <source>
        <dbReference type="Google" id="ProtNLM"/>
    </source>
</evidence>
<dbReference type="GO" id="GO:0000981">
    <property type="term" value="F:DNA-binding transcription factor activity, RNA polymerase II-specific"/>
    <property type="evidence" value="ECO:0007669"/>
    <property type="project" value="InterPro"/>
</dbReference>
<proteinExistence type="predicted"/>
<feature type="transmembrane region" description="Helical" evidence="5">
    <location>
        <begin position="578"/>
        <end position="596"/>
    </location>
</feature>
<evidence type="ECO:0000256" key="1">
    <source>
        <dbReference type="ARBA" id="ARBA00004123"/>
    </source>
</evidence>
<dbReference type="PROSITE" id="PS50048">
    <property type="entry name" value="ZN2_CY6_FUNGAL_2"/>
    <property type="match status" value="1"/>
</dbReference>
<dbReference type="Gene3D" id="4.10.240.10">
    <property type="entry name" value="Zn(2)-C6 fungal-type DNA-binding domain"/>
    <property type="match status" value="1"/>
</dbReference>
<dbReference type="Pfam" id="PF00172">
    <property type="entry name" value="Zn_clus"/>
    <property type="match status" value="1"/>
</dbReference>
<evidence type="ECO:0000259" key="6">
    <source>
        <dbReference type="PROSITE" id="PS50048"/>
    </source>
</evidence>
<dbReference type="SUPFAM" id="SSF57701">
    <property type="entry name" value="Zn2/Cys6 DNA-binding domain"/>
    <property type="match status" value="1"/>
</dbReference>
<dbReference type="SMART" id="SM00066">
    <property type="entry name" value="GAL4"/>
    <property type="match status" value="1"/>
</dbReference>
<protein>
    <recommendedName>
        <fullName evidence="10">Zn(2)-C6 fungal-type domain-containing protein</fullName>
    </recommendedName>
</protein>
<dbReference type="Proteomes" id="UP000305948">
    <property type="component" value="Unassembled WGS sequence"/>
</dbReference>
<evidence type="ECO:0000313" key="8">
    <source>
        <dbReference type="EMBL" id="TFK48379.1"/>
    </source>
</evidence>
<dbReference type="PROSITE" id="PS00463">
    <property type="entry name" value="ZN2_CY6_FUNGAL_1"/>
    <property type="match status" value="1"/>
</dbReference>
<evidence type="ECO:0000256" key="4">
    <source>
        <dbReference type="SAM" id="MobiDB-lite"/>
    </source>
</evidence>
<gene>
    <name evidence="8" type="ORF">OE88DRAFT_1704162</name>
</gene>
<dbReference type="GO" id="GO:0006351">
    <property type="term" value="P:DNA-templated transcription"/>
    <property type="evidence" value="ECO:0007669"/>
    <property type="project" value="InterPro"/>
</dbReference>
<keyword evidence="5" id="KW-1133">Transmembrane helix</keyword>
<evidence type="ECO:0000259" key="7">
    <source>
        <dbReference type="PROSITE" id="PS51379"/>
    </source>
</evidence>
<keyword evidence="9" id="KW-1185">Reference proteome</keyword>
<feature type="region of interest" description="Disordered" evidence="4">
    <location>
        <begin position="834"/>
        <end position="853"/>
    </location>
</feature>
<feature type="compositionally biased region" description="Polar residues" evidence="4">
    <location>
        <begin position="184"/>
        <end position="193"/>
    </location>
</feature>
<dbReference type="InterPro" id="IPR050613">
    <property type="entry name" value="Sec_Metabolite_Reg"/>
</dbReference>
<dbReference type="OrthoDB" id="424974at2759"/>
<dbReference type="CDD" id="cd12148">
    <property type="entry name" value="fungal_TF_MHR"/>
    <property type="match status" value="1"/>
</dbReference>
<reference evidence="8 9" key="1">
    <citation type="journal article" date="2019" name="Nat. Ecol. Evol.">
        <title>Megaphylogeny resolves global patterns of mushroom evolution.</title>
        <authorList>
            <person name="Varga T."/>
            <person name="Krizsan K."/>
            <person name="Foldi C."/>
            <person name="Dima B."/>
            <person name="Sanchez-Garcia M."/>
            <person name="Sanchez-Ramirez S."/>
            <person name="Szollosi G.J."/>
            <person name="Szarkandi J.G."/>
            <person name="Papp V."/>
            <person name="Albert L."/>
            <person name="Andreopoulos W."/>
            <person name="Angelini C."/>
            <person name="Antonin V."/>
            <person name="Barry K.W."/>
            <person name="Bougher N.L."/>
            <person name="Buchanan P."/>
            <person name="Buyck B."/>
            <person name="Bense V."/>
            <person name="Catcheside P."/>
            <person name="Chovatia M."/>
            <person name="Cooper J."/>
            <person name="Damon W."/>
            <person name="Desjardin D."/>
            <person name="Finy P."/>
            <person name="Geml J."/>
            <person name="Haridas S."/>
            <person name="Hughes K."/>
            <person name="Justo A."/>
            <person name="Karasinski D."/>
            <person name="Kautmanova I."/>
            <person name="Kiss B."/>
            <person name="Kocsube S."/>
            <person name="Kotiranta H."/>
            <person name="LaButti K.M."/>
            <person name="Lechner B.E."/>
            <person name="Liimatainen K."/>
            <person name="Lipzen A."/>
            <person name="Lukacs Z."/>
            <person name="Mihaltcheva S."/>
            <person name="Morgado L.N."/>
            <person name="Niskanen T."/>
            <person name="Noordeloos M.E."/>
            <person name="Ohm R.A."/>
            <person name="Ortiz-Santana B."/>
            <person name="Ovrebo C."/>
            <person name="Racz N."/>
            <person name="Riley R."/>
            <person name="Savchenko A."/>
            <person name="Shiryaev A."/>
            <person name="Soop K."/>
            <person name="Spirin V."/>
            <person name="Szebenyi C."/>
            <person name="Tomsovsky M."/>
            <person name="Tulloss R.E."/>
            <person name="Uehling J."/>
            <person name="Grigoriev I.V."/>
            <person name="Vagvolgyi C."/>
            <person name="Papp T."/>
            <person name="Martin F.M."/>
            <person name="Miettinen O."/>
            <person name="Hibbett D.S."/>
            <person name="Nagy L.G."/>
        </authorList>
    </citation>
    <scope>NUCLEOTIDE SEQUENCE [LARGE SCALE GENOMIC DNA]</scope>
    <source>
        <strain evidence="8 9">OMC1185</strain>
    </source>
</reference>
<dbReference type="EMBL" id="ML213519">
    <property type="protein sequence ID" value="TFK48379.1"/>
    <property type="molecule type" value="Genomic_DNA"/>
</dbReference>
<evidence type="ECO:0000256" key="2">
    <source>
        <dbReference type="ARBA" id="ARBA00022723"/>
    </source>
</evidence>
<evidence type="ECO:0000313" key="9">
    <source>
        <dbReference type="Proteomes" id="UP000305948"/>
    </source>
</evidence>
<feature type="domain" description="Zn(2)-C6 fungal-type" evidence="6">
    <location>
        <begin position="37"/>
        <end position="66"/>
    </location>
</feature>
<dbReference type="Pfam" id="PF04082">
    <property type="entry name" value="Fungal_trans"/>
    <property type="match status" value="1"/>
</dbReference>
<keyword evidence="5" id="KW-0812">Transmembrane</keyword>